<dbReference type="AlphaFoldDB" id="A0A1G5SBX7"/>
<gene>
    <name evidence="6" type="ORF">NSMM_260010</name>
</gene>
<keyword evidence="4" id="KW-0238">DNA-binding</keyword>
<keyword evidence="7" id="KW-1185">Reference proteome</keyword>
<evidence type="ECO:0000256" key="1">
    <source>
        <dbReference type="ARBA" id="ARBA00002190"/>
    </source>
</evidence>
<keyword evidence="5" id="KW-0233">DNA recombination</keyword>
<evidence type="ECO:0000256" key="5">
    <source>
        <dbReference type="ARBA" id="ARBA00023172"/>
    </source>
</evidence>
<evidence type="ECO:0000313" key="6">
    <source>
        <dbReference type="EMBL" id="SCZ84714.1"/>
    </source>
</evidence>
<dbReference type="Pfam" id="PF00872">
    <property type="entry name" value="Transposase_mut"/>
    <property type="match status" value="1"/>
</dbReference>
<evidence type="ECO:0000313" key="7">
    <source>
        <dbReference type="Proteomes" id="UP000198729"/>
    </source>
</evidence>
<proteinExistence type="inferred from homology"/>
<organism evidence="6 7">
    <name type="scientific">Nitrosomonas mobilis</name>
    <dbReference type="NCBI Taxonomy" id="51642"/>
    <lineage>
        <taxon>Bacteria</taxon>
        <taxon>Pseudomonadati</taxon>
        <taxon>Pseudomonadota</taxon>
        <taxon>Betaproteobacteria</taxon>
        <taxon>Nitrosomonadales</taxon>
        <taxon>Nitrosomonadaceae</taxon>
        <taxon>Nitrosomonas</taxon>
    </lineage>
</organism>
<dbReference type="EMBL" id="FMWO01000032">
    <property type="protein sequence ID" value="SCZ84714.1"/>
    <property type="molecule type" value="Genomic_DNA"/>
</dbReference>
<keyword evidence="3" id="KW-0815">Transposition</keyword>
<comment type="similarity">
    <text evidence="2">Belongs to the transposase mutator family.</text>
</comment>
<accession>A0A1G5SBX7</accession>
<evidence type="ECO:0000256" key="3">
    <source>
        <dbReference type="ARBA" id="ARBA00022578"/>
    </source>
</evidence>
<dbReference type="GO" id="GO:0003677">
    <property type="term" value="F:DNA binding"/>
    <property type="evidence" value="ECO:0007669"/>
    <property type="project" value="UniProtKB-KW"/>
</dbReference>
<reference evidence="6 7" key="1">
    <citation type="submission" date="2016-10" db="EMBL/GenBank/DDBJ databases">
        <authorList>
            <person name="de Groot N.N."/>
        </authorList>
    </citation>
    <scope>NUCLEOTIDE SEQUENCE [LARGE SCALE GENOMIC DNA]</scope>
    <source>
        <strain evidence="6">1</strain>
    </source>
</reference>
<protein>
    <recommendedName>
        <fullName evidence="8">Mutator family transposase</fullName>
    </recommendedName>
</protein>
<name>A0A1G5SBX7_9PROT</name>
<evidence type="ECO:0000256" key="2">
    <source>
        <dbReference type="ARBA" id="ARBA00010961"/>
    </source>
</evidence>
<dbReference type="GO" id="GO:0006313">
    <property type="term" value="P:DNA transposition"/>
    <property type="evidence" value="ECO:0007669"/>
    <property type="project" value="InterPro"/>
</dbReference>
<dbReference type="InterPro" id="IPR001207">
    <property type="entry name" value="Transposase_mutator"/>
</dbReference>
<dbReference type="STRING" id="51642.NSMM_260010"/>
<sequence length="57" mass="6592">MYLRGVSTGDFTETLKHLLGTDAPGLSPATISRLKQDWEQDYQNWTRRDLRTCSKSF</sequence>
<dbReference type="GO" id="GO:0004803">
    <property type="term" value="F:transposase activity"/>
    <property type="evidence" value="ECO:0007669"/>
    <property type="project" value="InterPro"/>
</dbReference>
<comment type="function">
    <text evidence="1">Required for the transposition of the insertion element.</text>
</comment>
<evidence type="ECO:0008006" key="8">
    <source>
        <dbReference type="Google" id="ProtNLM"/>
    </source>
</evidence>
<dbReference type="Proteomes" id="UP000198729">
    <property type="component" value="Unassembled WGS sequence"/>
</dbReference>
<evidence type="ECO:0000256" key="4">
    <source>
        <dbReference type="ARBA" id="ARBA00023125"/>
    </source>
</evidence>